<dbReference type="InterPro" id="IPR001179">
    <property type="entry name" value="PPIase_FKBP_dom"/>
</dbReference>
<evidence type="ECO:0000256" key="1">
    <source>
        <dbReference type="ARBA" id="ARBA00000971"/>
    </source>
</evidence>
<dbReference type="Pfam" id="PF00254">
    <property type="entry name" value="FKBP_C"/>
    <property type="match status" value="1"/>
</dbReference>
<dbReference type="SUPFAM" id="SSF54534">
    <property type="entry name" value="FKBP-like"/>
    <property type="match status" value="1"/>
</dbReference>
<dbReference type="AlphaFoldDB" id="A0A521EK38"/>
<keyword evidence="9" id="KW-1185">Reference proteome</keyword>
<reference evidence="7 8" key="1">
    <citation type="submission" date="2017-05" db="EMBL/GenBank/DDBJ databases">
        <authorList>
            <person name="Varghese N."/>
            <person name="Submissions S."/>
        </authorList>
    </citation>
    <scope>NUCLEOTIDE SEQUENCE [LARGE SCALE GENOMIC DNA]</scope>
    <source>
        <strain evidence="7 8">DSM 19382</strain>
    </source>
</reference>
<evidence type="ECO:0000256" key="2">
    <source>
        <dbReference type="ARBA" id="ARBA00013194"/>
    </source>
</evidence>
<dbReference type="Gene3D" id="3.10.50.40">
    <property type="match status" value="1"/>
</dbReference>
<comment type="catalytic activity">
    <reaction evidence="1 4">
        <text>[protein]-peptidylproline (omega=180) = [protein]-peptidylproline (omega=0)</text>
        <dbReference type="Rhea" id="RHEA:16237"/>
        <dbReference type="Rhea" id="RHEA-COMP:10747"/>
        <dbReference type="Rhea" id="RHEA-COMP:10748"/>
        <dbReference type="ChEBI" id="CHEBI:83833"/>
        <dbReference type="ChEBI" id="CHEBI:83834"/>
        <dbReference type="EC" id="5.2.1.8"/>
    </reaction>
</comment>
<evidence type="ECO:0000256" key="4">
    <source>
        <dbReference type="PROSITE-ProRule" id="PRU00277"/>
    </source>
</evidence>
<dbReference type="PROSITE" id="PS50059">
    <property type="entry name" value="FKBP_PPIASE"/>
    <property type="match status" value="1"/>
</dbReference>
<evidence type="ECO:0000313" key="7">
    <source>
        <dbReference type="EMBL" id="SMO84252.1"/>
    </source>
</evidence>
<reference evidence="6 9" key="2">
    <citation type="submission" date="2019-11" db="EMBL/GenBank/DDBJ databases">
        <title>Flavobacterium resistens genome.</title>
        <authorList>
            <person name="Wilson V.M."/>
            <person name="Newman J.D."/>
        </authorList>
    </citation>
    <scope>NUCLEOTIDE SEQUENCE [LARGE SCALE GENOMIC DNA]</scope>
    <source>
        <strain evidence="6 9">DSM 19382</strain>
    </source>
</reference>
<dbReference type="Proteomes" id="UP000468990">
    <property type="component" value="Unassembled WGS sequence"/>
</dbReference>
<dbReference type="InterPro" id="IPR046357">
    <property type="entry name" value="PPIase_dom_sf"/>
</dbReference>
<evidence type="ECO:0000256" key="3">
    <source>
        <dbReference type="ARBA" id="ARBA00023110"/>
    </source>
</evidence>
<evidence type="ECO:0000313" key="6">
    <source>
        <dbReference type="EMBL" id="MRX67661.1"/>
    </source>
</evidence>
<gene>
    <name evidence="6" type="ORF">GJU42_06760</name>
    <name evidence="7" type="ORF">SAMN06265349_10527</name>
</gene>
<dbReference type="RefSeq" id="WP_142451753.1">
    <property type="nucleotide sequence ID" value="NZ_FXTA01000005.1"/>
</dbReference>
<proteinExistence type="predicted"/>
<dbReference type="GO" id="GO:0003755">
    <property type="term" value="F:peptidyl-prolyl cis-trans isomerase activity"/>
    <property type="evidence" value="ECO:0007669"/>
    <property type="project" value="UniProtKB-KW"/>
</dbReference>
<accession>A0A521EK38</accession>
<dbReference type="EC" id="5.2.1.8" evidence="2 4"/>
<feature type="domain" description="PPIase FKBP-type" evidence="5">
    <location>
        <begin position="116"/>
        <end position="219"/>
    </location>
</feature>
<sequence>MNKFKYYFILLLAGIAMVSCNKSDDDETVVEVRDYKVQYKADNDSIIKYLKTNYIDNVTANYDIVIKKIPAGGTQTSIWDQKTYPLKVRKVYNRDVYYDVYYLELRKGTGEAPCNTDKIYASYSGNLLDGTLFDTSYGYGVSFDLFVYTQGAVIDGWGEIFPQFRTGTSTTASNGVITYDNFGAGVMFLPSGLAYYASAQDKIPAYSPLVFSFKLYGLLRMDHDIRINGTTVTAEPDGIPDYFEDVNKTVTADGFDGNGYVYDLRDLVRYPNPPEWMKDDTDGDGIADFLDFDDDGDGYTTRFETTKPADAPVTGISKYYPFDPIPDNPSTPNVDESETYGIPAFGGDYTSPGRLRIHVDKNHHSVK</sequence>
<dbReference type="PROSITE" id="PS51257">
    <property type="entry name" value="PROKAR_LIPOPROTEIN"/>
    <property type="match status" value="1"/>
</dbReference>
<evidence type="ECO:0000313" key="8">
    <source>
        <dbReference type="Proteomes" id="UP000317289"/>
    </source>
</evidence>
<keyword evidence="4" id="KW-0413">Isomerase</keyword>
<dbReference type="EMBL" id="FXTA01000005">
    <property type="protein sequence ID" value="SMO84252.1"/>
    <property type="molecule type" value="Genomic_DNA"/>
</dbReference>
<dbReference type="Proteomes" id="UP000317289">
    <property type="component" value="Unassembled WGS sequence"/>
</dbReference>
<evidence type="ECO:0000313" key="9">
    <source>
        <dbReference type="Proteomes" id="UP000468990"/>
    </source>
</evidence>
<name>A0A521EK38_9FLAO</name>
<organism evidence="7 8">
    <name type="scientific">Flavobacterium resistens</name>
    <dbReference type="NCBI Taxonomy" id="443612"/>
    <lineage>
        <taxon>Bacteria</taxon>
        <taxon>Pseudomonadati</taxon>
        <taxon>Bacteroidota</taxon>
        <taxon>Flavobacteriia</taxon>
        <taxon>Flavobacteriales</taxon>
        <taxon>Flavobacteriaceae</taxon>
        <taxon>Flavobacterium</taxon>
    </lineage>
</organism>
<evidence type="ECO:0000259" key="5">
    <source>
        <dbReference type="PROSITE" id="PS50059"/>
    </source>
</evidence>
<dbReference type="OrthoDB" id="1424215at2"/>
<protein>
    <recommendedName>
        <fullName evidence="2 4">peptidylprolyl isomerase</fullName>
        <ecNumber evidence="2 4">5.2.1.8</ecNumber>
    </recommendedName>
</protein>
<keyword evidence="3 4" id="KW-0697">Rotamase</keyword>
<dbReference type="EMBL" id="WKKG01000003">
    <property type="protein sequence ID" value="MRX67661.1"/>
    <property type="molecule type" value="Genomic_DNA"/>
</dbReference>